<accession>A0A2I1IQZ8</accession>
<evidence type="ECO:0000313" key="8">
    <source>
        <dbReference type="Proteomes" id="UP000235122"/>
    </source>
</evidence>
<dbReference type="FunFam" id="3.40.50.720:FF:000203">
    <property type="entry name" value="D-3-phosphoglycerate dehydrogenase (SerA)"/>
    <property type="match status" value="1"/>
</dbReference>
<dbReference type="InterPro" id="IPR029753">
    <property type="entry name" value="D-isomer_DH_CS"/>
</dbReference>
<dbReference type="GO" id="GO:0005829">
    <property type="term" value="C:cytosol"/>
    <property type="evidence" value="ECO:0007669"/>
    <property type="project" value="TreeGrafter"/>
</dbReference>
<dbReference type="Proteomes" id="UP000235122">
    <property type="component" value="Unassembled WGS sequence"/>
</dbReference>
<dbReference type="AlphaFoldDB" id="A0A2I1IQZ8"/>
<feature type="domain" description="D-isomer specific 2-hydroxyacid dehydrogenase NAD-binding" evidence="6">
    <location>
        <begin position="106"/>
        <end position="283"/>
    </location>
</feature>
<dbReference type="InterPro" id="IPR006140">
    <property type="entry name" value="D-isomer_DH_NAD-bd"/>
</dbReference>
<feature type="domain" description="D-isomer specific 2-hydroxyacid dehydrogenase catalytic" evidence="5">
    <location>
        <begin position="5"/>
        <end position="313"/>
    </location>
</feature>
<dbReference type="EMBL" id="PKKO01000001">
    <property type="protein sequence ID" value="PKY73558.1"/>
    <property type="molecule type" value="Genomic_DNA"/>
</dbReference>
<dbReference type="Gene3D" id="3.40.50.720">
    <property type="entry name" value="NAD(P)-binding Rossmann-like Domain"/>
    <property type="match status" value="2"/>
</dbReference>
<keyword evidence="2 4" id="KW-0560">Oxidoreductase</keyword>
<dbReference type="GO" id="GO:0016618">
    <property type="term" value="F:hydroxypyruvate reductase [NAD(P)H] activity"/>
    <property type="evidence" value="ECO:0007669"/>
    <property type="project" value="TreeGrafter"/>
</dbReference>
<evidence type="ECO:0000313" key="7">
    <source>
        <dbReference type="EMBL" id="PKY73558.1"/>
    </source>
</evidence>
<name>A0A2I1IQZ8_9ACTO</name>
<keyword evidence="3" id="KW-0520">NAD</keyword>
<dbReference type="InterPro" id="IPR006139">
    <property type="entry name" value="D-isomer_2_OHA_DH_cat_dom"/>
</dbReference>
<keyword evidence="8" id="KW-1185">Reference proteome</keyword>
<protein>
    <submittedName>
        <fullName evidence="7">D-glycerate dehydrogenase</fullName>
    </submittedName>
</protein>
<dbReference type="InterPro" id="IPR050223">
    <property type="entry name" value="D-isomer_2-hydroxyacid_DH"/>
</dbReference>
<dbReference type="STRING" id="33007.HMPREF3198_00943"/>
<comment type="similarity">
    <text evidence="1 4">Belongs to the D-isomer specific 2-hydroxyacid dehydrogenase family.</text>
</comment>
<dbReference type="RefSeq" id="WP_024330671.1">
    <property type="nucleotide sequence ID" value="NZ_CP118948.1"/>
</dbReference>
<dbReference type="PROSITE" id="PS00670">
    <property type="entry name" value="D_2_HYDROXYACID_DH_2"/>
    <property type="match status" value="1"/>
</dbReference>
<gene>
    <name evidence="7" type="ORF">CYJ19_01510</name>
</gene>
<dbReference type="GeneID" id="35866255"/>
<evidence type="ECO:0000259" key="6">
    <source>
        <dbReference type="Pfam" id="PF02826"/>
    </source>
</evidence>
<evidence type="ECO:0000256" key="1">
    <source>
        <dbReference type="ARBA" id="ARBA00005854"/>
    </source>
</evidence>
<evidence type="ECO:0000256" key="3">
    <source>
        <dbReference type="ARBA" id="ARBA00023027"/>
    </source>
</evidence>
<sequence>MAKIVVTAPQLPAALDLLSEHQVVGGDHFMDREELAQNIQGADALLSSLSDPLDAQMIQQAGPQLKVIGQCAAGFNNIDLQAARQANIAVTTTPGVLHEATADLAFALLLQVTRRTGEAERLVRAGKAWRYDHTFMLGMGLQGATLGIVGLGQIGEAMARRGAAFGMNILYSAHSDKDTSRIGGKVRRVSNDELIASSDVVSLHCPLTNETRHLIDADALNSMKESAYLVNTARGACVDEKALASALQKGQIAGAGLDVYEDEPAISPELMRMENVVLLPHIGSATRPTREKMSALTARNILAVLEGRQPENQL</sequence>
<evidence type="ECO:0000259" key="5">
    <source>
        <dbReference type="Pfam" id="PF00389"/>
    </source>
</evidence>
<dbReference type="GO" id="GO:0030267">
    <property type="term" value="F:glyoxylate reductase (NADPH) activity"/>
    <property type="evidence" value="ECO:0007669"/>
    <property type="project" value="TreeGrafter"/>
</dbReference>
<evidence type="ECO:0000256" key="2">
    <source>
        <dbReference type="ARBA" id="ARBA00023002"/>
    </source>
</evidence>
<dbReference type="PANTHER" id="PTHR10996:SF283">
    <property type="entry name" value="GLYOXYLATE_HYDROXYPYRUVATE REDUCTASE B"/>
    <property type="match status" value="1"/>
</dbReference>
<dbReference type="SUPFAM" id="SSF52283">
    <property type="entry name" value="Formate/glycerate dehydrogenase catalytic domain-like"/>
    <property type="match status" value="1"/>
</dbReference>
<dbReference type="InterPro" id="IPR036291">
    <property type="entry name" value="NAD(P)-bd_dom_sf"/>
</dbReference>
<dbReference type="SUPFAM" id="SSF51735">
    <property type="entry name" value="NAD(P)-binding Rossmann-fold domains"/>
    <property type="match status" value="1"/>
</dbReference>
<comment type="caution">
    <text evidence="7">The sequence shown here is derived from an EMBL/GenBank/DDBJ whole genome shotgun (WGS) entry which is preliminary data.</text>
</comment>
<proteinExistence type="inferred from homology"/>
<dbReference type="GO" id="GO:0051287">
    <property type="term" value="F:NAD binding"/>
    <property type="evidence" value="ECO:0007669"/>
    <property type="project" value="InterPro"/>
</dbReference>
<dbReference type="Pfam" id="PF02826">
    <property type="entry name" value="2-Hacid_dh_C"/>
    <property type="match status" value="1"/>
</dbReference>
<reference evidence="7 8" key="1">
    <citation type="submission" date="2017-12" db="EMBL/GenBank/DDBJ databases">
        <title>Phylogenetic diversity of female urinary microbiome.</title>
        <authorList>
            <person name="Thomas-White K."/>
            <person name="Wolfe A.J."/>
        </authorList>
    </citation>
    <scope>NUCLEOTIDE SEQUENCE [LARGE SCALE GENOMIC DNA]</scope>
    <source>
        <strain evidence="7 8">UMB0402</strain>
    </source>
</reference>
<dbReference type="PANTHER" id="PTHR10996">
    <property type="entry name" value="2-HYDROXYACID DEHYDROGENASE-RELATED"/>
    <property type="match status" value="1"/>
</dbReference>
<dbReference type="Pfam" id="PF00389">
    <property type="entry name" value="2-Hacid_dh"/>
    <property type="match status" value="1"/>
</dbReference>
<evidence type="ECO:0000256" key="4">
    <source>
        <dbReference type="RuleBase" id="RU003719"/>
    </source>
</evidence>
<organism evidence="7 8">
    <name type="scientific">Winkia neuii</name>
    <dbReference type="NCBI Taxonomy" id="33007"/>
    <lineage>
        <taxon>Bacteria</taxon>
        <taxon>Bacillati</taxon>
        <taxon>Actinomycetota</taxon>
        <taxon>Actinomycetes</taxon>
        <taxon>Actinomycetales</taxon>
        <taxon>Actinomycetaceae</taxon>
        <taxon>Winkia</taxon>
    </lineage>
</organism>
<dbReference type="CDD" id="cd05301">
    <property type="entry name" value="GDH"/>
    <property type="match status" value="1"/>
</dbReference>